<dbReference type="GO" id="GO:0016887">
    <property type="term" value="F:ATP hydrolysis activity"/>
    <property type="evidence" value="ECO:0007669"/>
    <property type="project" value="InterPro"/>
</dbReference>
<dbReference type="Proteomes" id="UP000315252">
    <property type="component" value="Unassembled WGS sequence"/>
</dbReference>
<comment type="caution">
    <text evidence="4">The sequence shown here is derived from an EMBL/GenBank/DDBJ whole genome shotgun (WGS) entry which is preliminary data.</text>
</comment>
<organism evidence="4 5">
    <name type="scientific">Denitrobaculum tricleocarpae</name>
    <dbReference type="NCBI Taxonomy" id="2591009"/>
    <lineage>
        <taxon>Bacteria</taxon>
        <taxon>Pseudomonadati</taxon>
        <taxon>Pseudomonadota</taxon>
        <taxon>Alphaproteobacteria</taxon>
        <taxon>Rhodospirillales</taxon>
        <taxon>Rhodospirillaceae</taxon>
        <taxon>Denitrobaculum</taxon>
    </lineage>
</organism>
<evidence type="ECO:0000259" key="3">
    <source>
        <dbReference type="PROSITE" id="PS50893"/>
    </source>
</evidence>
<keyword evidence="5" id="KW-1185">Reference proteome</keyword>
<dbReference type="InterPro" id="IPR027417">
    <property type="entry name" value="P-loop_NTPase"/>
</dbReference>
<feature type="domain" description="ABC transporter" evidence="3">
    <location>
        <begin position="14"/>
        <end position="255"/>
    </location>
</feature>
<dbReference type="RefSeq" id="WP_142894834.1">
    <property type="nucleotide sequence ID" value="NZ_ML660052.1"/>
</dbReference>
<evidence type="ECO:0000256" key="1">
    <source>
        <dbReference type="ARBA" id="ARBA00022741"/>
    </source>
</evidence>
<protein>
    <submittedName>
        <fullName evidence="4">Sugar ABC transporter ATP-binding protein</fullName>
    </submittedName>
</protein>
<dbReference type="SMART" id="SM00382">
    <property type="entry name" value="AAA"/>
    <property type="match status" value="1"/>
</dbReference>
<dbReference type="GO" id="GO:0005524">
    <property type="term" value="F:ATP binding"/>
    <property type="evidence" value="ECO:0007669"/>
    <property type="project" value="UniProtKB-KW"/>
</dbReference>
<dbReference type="PANTHER" id="PTHR43790:SF8">
    <property type="entry name" value="SUGAR ABC TRANSPORTER ATP-BINDING PROTEIN"/>
    <property type="match status" value="1"/>
</dbReference>
<dbReference type="AlphaFoldDB" id="A0A545U297"/>
<dbReference type="InterPro" id="IPR003593">
    <property type="entry name" value="AAA+_ATPase"/>
</dbReference>
<dbReference type="PROSITE" id="PS50893">
    <property type="entry name" value="ABC_TRANSPORTER_2"/>
    <property type="match status" value="1"/>
</dbReference>
<gene>
    <name evidence="4" type="ORF">FKG95_03125</name>
</gene>
<dbReference type="OrthoDB" id="7157922at2"/>
<reference evidence="4 5" key="1">
    <citation type="submission" date="2019-06" db="EMBL/GenBank/DDBJ databases">
        <title>Whole genome sequence for Rhodospirillaceae sp. R148.</title>
        <authorList>
            <person name="Wang G."/>
        </authorList>
    </citation>
    <scope>NUCLEOTIDE SEQUENCE [LARGE SCALE GENOMIC DNA]</scope>
    <source>
        <strain evidence="4 5">R148</strain>
    </source>
</reference>
<accession>A0A545U297</accession>
<evidence type="ECO:0000256" key="2">
    <source>
        <dbReference type="ARBA" id="ARBA00022840"/>
    </source>
</evidence>
<sequence>MSQPAISAGSSPVIELKNVTKTFGEVRSLSDVDFVVRPGEIVGLLGDNGAGKSTLVKTVMGFHRPDPGGEIYFHGERIHDWSVARARGLGIETVYQERALCEKQPIWRNMFMGRELRGKFGLLDVKRMRSEAARLMKEHMGFTSSAVHPDNVVATMSGGEKQGVAITRALYFEAQLVILDEPTMGLSLTETKKTLEFVGNIKKAGKSAIFIDHNIFHVYPVVDRLYVLDRGKVAGVYSKDEITMDELIERLYHVARSGKME</sequence>
<dbReference type="Gene3D" id="3.40.50.300">
    <property type="entry name" value="P-loop containing nucleotide triphosphate hydrolases"/>
    <property type="match status" value="1"/>
</dbReference>
<dbReference type="Pfam" id="PF00005">
    <property type="entry name" value="ABC_tran"/>
    <property type="match status" value="1"/>
</dbReference>
<keyword evidence="2 4" id="KW-0067">ATP-binding</keyword>
<name>A0A545U297_9PROT</name>
<keyword evidence="1" id="KW-0547">Nucleotide-binding</keyword>
<dbReference type="CDD" id="cd03216">
    <property type="entry name" value="ABC_Carb_Monos_I"/>
    <property type="match status" value="1"/>
</dbReference>
<dbReference type="SUPFAM" id="SSF52540">
    <property type="entry name" value="P-loop containing nucleoside triphosphate hydrolases"/>
    <property type="match status" value="1"/>
</dbReference>
<dbReference type="PANTHER" id="PTHR43790">
    <property type="entry name" value="CARBOHYDRATE TRANSPORT ATP-BINDING PROTEIN MG119-RELATED"/>
    <property type="match status" value="1"/>
</dbReference>
<dbReference type="InterPro" id="IPR050107">
    <property type="entry name" value="ABC_carbohydrate_import_ATPase"/>
</dbReference>
<dbReference type="EMBL" id="VHSH01000001">
    <property type="protein sequence ID" value="TQV83597.1"/>
    <property type="molecule type" value="Genomic_DNA"/>
</dbReference>
<proteinExistence type="predicted"/>
<evidence type="ECO:0000313" key="5">
    <source>
        <dbReference type="Proteomes" id="UP000315252"/>
    </source>
</evidence>
<dbReference type="InterPro" id="IPR003439">
    <property type="entry name" value="ABC_transporter-like_ATP-bd"/>
</dbReference>
<evidence type="ECO:0000313" key="4">
    <source>
        <dbReference type="EMBL" id="TQV83597.1"/>
    </source>
</evidence>